<dbReference type="InterPro" id="IPR006076">
    <property type="entry name" value="FAD-dep_OxRdtase"/>
</dbReference>
<dbReference type="Gene3D" id="3.50.50.60">
    <property type="entry name" value="FAD/NAD(P)-binding domain"/>
    <property type="match status" value="1"/>
</dbReference>
<dbReference type="EMBL" id="CP060780">
    <property type="protein sequence ID" value="QNP44303.1"/>
    <property type="molecule type" value="Genomic_DNA"/>
</dbReference>
<evidence type="ECO:0000313" key="4">
    <source>
        <dbReference type="Proteomes" id="UP000516134"/>
    </source>
</evidence>
<dbReference type="InterPro" id="IPR036188">
    <property type="entry name" value="FAD/NAD-bd_sf"/>
</dbReference>
<dbReference type="SUPFAM" id="SSF51905">
    <property type="entry name" value="FAD/NAD(P)-binding domain"/>
    <property type="match status" value="1"/>
</dbReference>
<gene>
    <name evidence="3" type="ORF">H9L15_00425</name>
</gene>
<proteinExistence type="predicted"/>
<dbReference type="Proteomes" id="UP000516134">
    <property type="component" value="Chromosome"/>
</dbReference>
<dbReference type="RefSeq" id="WP_187715724.1">
    <property type="nucleotide sequence ID" value="NZ_CP060780.1"/>
</dbReference>
<reference evidence="3 4" key="1">
    <citation type="submission" date="2020-08" db="EMBL/GenBank/DDBJ databases">
        <title>Genome sequence of Sphingomonas daechungensis KACC 18115T.</title>
        <authorList>
            <person name="Hyun D.-W."/>
            <person name="Bae J.-W."/>
        </authorList>
    </citation>
    <scope>NUCLEOTIDE SEQUENCE [LARGE SCALE GENOMIC DNA]</scope>
    <source>
        <strain evidence="3 4">KACC 18115</strain>
    </source>
</reference>
<dbReference type="PANTHER" id="PTHR13847">
    <property type="entry name" value="SARCOSINE DEHYDROGENASE-RELATED"/>
    <property type="match status" value="1"/>
</dbReference>
<dbReference type="PANTHER" id="PTHR13847:SF287">
    <property type="entry name" value="FAD-DEPENDENT OXIDOREDUCTASE DOMAIN-CONTAINING PROTEIN 1"/>
    <property type="match status" value="1"/>
</dbReference>
<protein>
    <submittedName>
        <fullName evidence="3">FAD-binding oxidoreductase</fullName>
    </submittedName>
</protein>
<name>A0ABX6T6G2_9SPHN</name>
<evidence type="ECO:0000313" key="3">
    <source>
        <dbReference type="EMBL" id="QNP44303.1"/>
    </source>
</evidence>
<dbReference type="Pfam" id="PF01266">
    <property type="entry name" value="DAO"/>
    <property type="match status" value="1"/>
</dbReference>
<evidence type="ECO:0000259" key="2">
    <source>
        <dbReference type="Pfam" id="PF01266"/>
    </source>
</evidence>
<dbReference type="Gene3D" id="3.30.9.10">
    <property type="entry name" value="D-Amino Acid Oxidase, subunit A, domain 2"/>
    <property type="match status" value="1"/>
</dbReference>
<organism evidence="3 4">
    <name type="scientific">Sphingomonas daechungensis</name>
    <dbReference type="NCBI Taxonomy" id="1176646"/>
    <lineage>
        <taxon>Bacteria</taxon>
        <taxon>Pseudomonadati</taxon>
        <taxon>Pseudomonadota</taxon>
        <taxon>Alphaproteobacteria</taxon>
        <taxon>Sphingomonadales</taxon>
        <taxon>Sphingomonadaceae</taxon>
        <taxon>Sphingomonas</taxon>
    </lineage>
</organism>
<accession>A0ABX6T6G2</accession>
<evidence type="ECO:0000256" key="1">
    <source>
        <dbReference type="ARBA" id="ARBA00023002"/>
    </source>
</evidence>
<feature type="domain" description="FAD dependent oxidoreductase" evidence="2">
    <location>
        <begin position="3"/>
        <end position="182"/>
    </location>
</feature>
<sequence>MVLGAPAANLRRDGGHWTLMTARGDAFAAPLIVNAAGAWADTLAMAAGLDPIGLAPLRRTIITFDGPAGVDTAGWPFAKTVGDALYFAPESGRLFASPMDEVPTEPCDAQPDEYEVALAAHRVEERTTMQVGRIHSRWAGLRTFAPDRHLVAGFDPRSEGFFWLAGQGGYGLQTSPIMAKVAESLIAGTPWPIGAVTPDELSPVRFLG</sequence>
<keyword evidence="4" id="KW-1185">Reference proteome</keyword>
<keyword evidence="1" id="KW-0560">Oxidoreductase</keyword>